<organism evidence="4 5">
    <name type="scientific">Shewanella eurypsychrophilus</name>
    <dbReference type="NCBI Taxonomy" id="2593656"/>
    <lineage>
        <taxon>Bacteria</taxon>
        <taxon>Pseudomonadati</taxon>
        <taxon>Pseudomonadota</taxon>
        <taxon>Gammaproteobacteria</taxon>
        <taxon>Alteromonadales</taxon>
        <taxon>Shewanellaceae</taxon>
        <taxon>Shewanella</taxon>
    </lineage>
</organism>
<evidence type="ECO:0000313" key="4">
    <source>
        <dbReference type="EMBL" id="QPG56085.1"/>
    </source>
</evidence>
<evidence type="ECO:0000313" key="5">
    <source>
        <dbReference type="Proteomes" id="UP000316416"/>
    </source>
</evidence>
<dbReference type="PANTHER" id="PTHR43479">
    <property type="entry name" value="ACREF/ENVCD OPERON REPRESSOR-RELATED"/>
    <property type="match status" value="1"/>
</dbReference>
<evidence type="ECO:0000256" key="1">
    <source>
        <dbReference type="ARBA" id="ARBA00023125"/>
    </source>
</evidence>
<dbReference type="Pfam" id="PF00440">
    <property type="entry name" value="TetR_N"/>
    <property type="match status" value="1"/>
</dbReference>
<protein>
    <submittedName>
        <fullName evidence="4">TetR/AcrR family transcriptional regulator</fullName>
    </submittedName>
</protein>
<dbReference type="PROSITE" id="PS50977">
    <property type="entry name" value="HTH_TETR_2"/>
    <property type="match status" value="1"/>
</dbReference>
<dbReference type="InterPro" id="IPR009057">
    <property type="entry name" value="Homeodomain-like_sf"/>
</dbReference>
<gene>
    <name evidence="4" type="ORF">FM038_000550</name>
</gene>
<feature type="domain" description="HTH tetR-type" evidence="3">
    <location>
        <begin position="1"/>
        <end position="61"/>
    </location>
</feature>
<dbReference type="SUPFAM" id="SSF46689">
    <property type="entry name" value="Homeodomain-like"/>
    <property type="match status" value="1"/>
</dbReference>
<keyword evidence="5" id="KW-1185">Reference proteome</keyword>
<dbReference type="InterPro" id="IPR025722">
    <property type="entry name" value="TetR"/>
</dbReference>
<dbReference type="Proteomes" id="UP000316416">
    <property type="component" value="Chromosome"/>
</dbReference>
<reference evidence="4" key="1">
    <citation type="submission" date="2021-07" db="EMBL/GenBank/DDBJ databases">
        <title>Shewanella sp. YLB-07 whole genome sequence.</title>
        <authorList>
            <person name="Yu L."/>
        </authorList>
    </citation>
    <scope>NUCLEOTIDE SEQUENCE</scope>
    <source>
        <strain evidence="4">YLB-08</strain>
    </source>
</reference>
<proteinExistence type="predicted"/>
<dbReference type="InterPro" id="IPR050624">
    <property type="entry name" value="HTH-type_Tx_Regulator"/>
</dbReference>
<evidence type="ECO:0000259" key="3">
    <source>
        <dbReference type="PROSITE" id="PS50977"/>
    </source>
</evidence>
<dbReference type="EMBL" id="CP045503">
    <property type="protein sequence ID" value="QPG56085.1"/>
    <property type="molecule type" value="Genomic_DNA"/>
</dbReference>
<accession>A0ABX6V0D8</accession>
<dbReference type="Gene3D" id="1.10.357.10">
    <property type="entry name" value="Tetracycline Repressor, domain 2"/>
    <property type="match status" value="1"/>
</dbReference>
<evidence type="ECO:0000256" key="2">
    <source>
        <dbReference type="PROSITE-ProRule" id="PRU00335"/>
    </source>
</evidence>
<dbReference type="PRINTS" id="PR00455">
    <property type="entry name" value="HTHTETR"/>
</dbReference>
<name>A0ABX6V0D8_9GAMM</name>
<dbReference type="RefSeq" id="WP_142873161.1">
    <property type="nucleotide sequence ID" value="NZ_CP045503.2"/>
</dbReference>
<dbReference type="Pfam" id="PF13972">
    <property type="entry name" value="TetR"/>
    <property type="match status" value="1"/>
</dbReference>
<feature type="DNA-binding region" description="H-T-H motif" evidence="2">
    <location>
        <begin position="24"/>
        <end position="43"/>
    </location>
</feature>
<keyword evidence="1 2" id="KW-0238">DNA-binding</keyword>
<dbReference type="InterPro" id="IPR001647">
    <property type="entry name" value="HTH_TetR"/>
</dbReference>
<dbReference type="PANTHER" id="PTHR43479:SF12">
    <property type="entry name" value="TRANSCRIPTIONAL REGULATORY PROTEIN"/>
    <property type="match status" value="1"/>
</dbReference>
<sequence length="218" mass="25495">MKTRDKIIHASLELFNQHGERTITTNHIAAHLGISPGNLYYHFRNKEDIIRSIFSLYESHLEASFHPYEGEPVNIDLLIGYFDAIFYAMWEFRFMYANLTDILTRDEELKAHYLNTQQQVLNRCNQILMKLNQDGVIEIEQDEIPPLAETIRMIVCFWISYKQTHSPDIKITKCSLYEGLLRILMLSKAYSTATSRATFERLELHYKELATSPNELTA</sequence>